<accession>F5YLW3</accession>
<evidence type="ECO:0000259" key="5">
    <source>
        <dbReference type="PROSITE" id="PS51194"/>
    </source>
</evidence>
<dbReference type="InterPro" id="IPR055227">
    <property type="entry name" value="HRQ1_WHD"/>
</dbReference>
<dbReference type="GO" id="GO:0036297">
    <property type="term" value="P:interstrand cross-link repair"/>
    <property type="evidence" value="ECO:0007669"/>
    <property type="project" value="TreeGrafter"/>
</dbReference>
<dbReference type="Pfam" id="PF22982">
    <property type="entry name" value="WHD_HRQ1"/>
    <property type="match status" value="1"/>
</dbReference>
<dbReference type="HOGENOM" id="CLU_000809_3_2_12"/>
<dbReference type="CDD" id="cd17923">
    <property type="entry name" value="DEXHc_Hrq1-like"/>
    <property type="match status" value="1"/>
</dbReference>
<dbReference type="Gene3D" id="3.40.50.300">
    <property type="entry name" value="P-loop containing nucleotide triphosphate hydrolases"/>
    <property type="match status" value="2"/>
</dbReference>
<feature type="domain" description="Helicase ATP-binding" evidence="4">
    <location>
        <begin position="65"/>
        <end position="260"/>
    </location>
</feature>
<dbReference type="KEGG" id="tpi:TREPR_1832"/>
<reference evidence="7" key="1">
    <citation type="submission" date="2009-12" db="EMBL/GenBank/DDBJ databases">
        <title>Complete sequence of Treponema primitia strain ZAS-2.</title>
        <authorList>
            <person name="Tetu S.G."/>
            <person name="Matson E."/>
            <person name="Ren Q."/>
            <person name="Seshadri R."/>
            <person name="Elbourne L."/>
            <person name="Hassan K.A."/>
            <person name="Durkin A."/>
            <person name="Radune D."/>
            <person name="Mohamoud Y."/>
            <person name="Shay R."/>
            <person name="Jin S."/>
            <person name="Zhang X."/>
            <person name="Lucey K."/>
            <person name="Ballor N.R."/>
            <person name="Ottesen E."/>
            <person name="Rosenthal R."/>
            <person name="Allen A."/>
            <person name="Leadbetter J.R."/>
            <person name="Paulsen I.T."/>
        </authorList>
    </citation>
    <scope>NUCLEOTIDE SEQUENCE [LARGE SCALE GENOMIC DNA]</scope>
    <source>
        <strain evidence="7">ATCC BAA-887 / DSM 12427 / ZAS-2</strain>
    </source>
</reference>
<organism evidence="6 7">
    <name type="scientific">Treponema primitia (strain ATCC BAA-887 / DSM 12427 / ZAS-2)</name>
    <dbReference type="NCBI Taxonomy" id="545694"/>
    <lineage>
        <taxon>Bacteria</taxon>
        <taxon>Pseudomonadati</taxon>
        <taxon>Spirochaetota</taxon>
        <taxon>Spirochaetia</taxon>
        <taxon>Spirochaetales</taxon>
        <taxon>Treponemataceae</taxon>
        <taxon>Treponema</taxon>
    </lineage>
</organism>
<dbReference type="AlphaFoldDB" id="F5YLW3"/>
<keyword evidence="1" id="KW-0547">Nucleotide-binding</keyword>
<evidence type="ECO:0000256" key="2">
    <source>
        <dbReference type="ARBA" id="ARBA00022840"/>
    </source>
</evidence>
<evidence type="ECO:0000259" key="4">
    <source>
        <dbReference type="PROSITE" id="PS51192"/>
    </source>
</evidence>
<dbReference type="InterPro" id="IPR001650">
    <property type="entry name" value="Helicase_C-like"/>
</dbReference>
<dbReference type="GO" id="GO:0005524">
    <property type="term" value="F:ATP binding"/>
    <property type="evidence" value="ECO:0007669"/>
    <property type="project" value="UniProtKB-KW"/>
</dbReference>
<dbReference type="eggNOG" id="COG1205">
    <property type="taxonomic scope" value="Bacteria"/>
</dbReference>
<dbReference type="Pfam" id="PF00270">
    <property type="entry name" value="DEAD"/>
    <property type="match status" value="1"/>
</dbReference>
<evidence type="ECO:0000256" key="3">
    <source>
        <dbReference type="SAM" id="MobiDB-lite"/>
    </source>
</evidence>
<dbReference type="GO" id="GO:0006289">
    <property type="term" value="P:nucleotide-excision repair"/>
    <property type="evidence" value="ECO:0007669"/>
    <property type="project" value="TreeGrafter"/>
</dbReference>
<name>F5YLW3_TREPZ</name>
<dbReference type="GO" id="GO:0003676">
    <property type="term" value="F:nucleic acid binding"/>
    <property type="evidence" value="ECO:0007669"/>
    <property type="project" value="InterPro"/>
</dbReference>
<sequence>MENSAEKLEKILKDPGFAPYIAEERLLPATEGAFVPFPPDLDNRIVERLRARGIVEIYTHQGAVWEAVQQGRNAVVVTPTASGKTLCYNLPTLQALLRDDKARALYLFPTKALSQDQQSELNELIGSPTKDGPGAPDEGPPGGPIPIKVSTYDGDTPESLRVAARDTGRIIISNPDMLHAGILPNHPRWIKFFSNLKYVVIDEAHAYRGVLGSHVADVLRRLRRIAAFYGSKPRFILCSATIANPRELAEALIGDEVTLIDNNGAPRGEKRIILYNPPLVDAVQGIRRSVVTESRRWMLAFLKEGIKTILFAHSRIKTEVAASYVNEDLANFFTDNSRIRVEAYRGGLLPNERREIEKGLREGSIQGVVSTNALELGIDIGGLDASVVAGFPGSFNSFWQQSGRAGRRGGTSVSVFVASASPLDQFIMNDPEWFFRKSAEEARIDPDNPYILTDHVKCAAFELPFRDEAIAQGEEPFGKDVGEVLAFLEEEGVVRHTGGAVSAEGAASAESAVSAESAAAADADRERRQGRWHWADRSFPAEGVSLRSALADNVVILDVTQGRNQVIGEMDRPSAKEMLFKNAVYIHRGRQYLVESLDIENRKALVREADVNYFTDGLVKTDIKVLTEDEEVTVTISGKSAARGILCDILVRSQVARFKKIRFHTHENIGYGEIDLPEEEMQTRSLALLFGKDTGAGEVLAGFAEEEVGSILSGAGTLIKHIAPIFILCDSRDIGVAERVRDPHFGIPALFIYDKYPGGTGLAEALSRRAGDLFQSAAETLSRCPCKTGCPACVGPGGNKEGTKVFLDALIQEKRGS</sequence>
<dbReference type="InterPro" id="IPR014001">
    <property type="entry name" value="Helicase_ATP-bd"/>
</dbReference>
<dbReference type="InterPro" id="IPR027417">
    <property type="entry name" value="P-loop_NTPase"/>
</dbReference>
<dbReference type="SUPFAM" id="SSF52540">
    <property type="entry name" value="P-loop containing nucleoside triphosphate hydrolases"/>
    <property type="match status" value="1"/>
</dbReference>
<dbReference type="InterPro" id="IPR011545">
    <property type="entry name" value="DEAD/DEAH_box_helicase_dom"/>
</dbReference>
<evidence type="ECO:0000256" key="1">
    <source>
        <dbReference type="ARBA" id="ARBA00022741"/>
    </source>
</evidence>
<dbReference type="InterPro" id="IPR018973">
    <property type="entry name" value="MZB"/>
</dbReference>
<keyword evidence="6" id="KW-0378">Hydrolase</keyword>
<dbReference type="SMART" id="SM00487">
    <property type="entry name" value="DEXDc"/>
    <property type="match status" value="1"/>
</dbReference>
<dbReference type="GO" id="GO:0043138">
    <property type="term" value="F:3'-5' DNA helicase activity"/>
    <property type="evidence" value="ECO:0007669"/>
    <property type="project" value="TreeGrafter"/>
</dbReference>
<dbReference type="PANTHER" id="PTHR47957">
    <property type="entry name" value="ATP-DEPENDENT HELICASE HRQ1"/>
    <property type="match status" value="1"/>
</dbReference>
<dbReference type="RefSeq" id="WP_015708304.1">
    <property type="nucleotide sequence ID" value="NC_015578.1"/>
</dbReference>
<dbReference type="PROSITE" id="PS51194">
    <property type="entry name" value="HELICASE_CTER"/>
    <property type="match status" value="1"/>
</dbReference>
<keyword evidence="6" id="KW-0347">Helicase</keyword>
<dbReference type="Proteomes" id="UP000009223">
    <property type="component" value="Chromosome"/>
</dbReference>
<gene>
    <name evidence="6" type="ordered locus">TREPR_1832</name>
</gene>
<dbReference type="OrthoDB" id="9774462at2"/>
<keyword evidence="2" id="KW-0067">ATP-binding</keyword>
<dbReference type="Pfam" id="PF09369">
    <property type="entry name" value="MZB"/>
    <property type="match status" value="1"/>
</dbReference>
<dbReference type="EMBL" id="CP001843">
    <property type="protein sequence ID" value="AEF84095.1"/>
    <property type="molecule type" value="Genomic_DNA"/>
</dbReference>
<dbReference type="STRING" id="545694.TREPR_1832"/>
<dbReference type="PANTHER" id="PTHR47957:SF3">
    <property type="entry name" value="ATP-DEPENDENT HELICASE HRQ1"/>
    <property type="match status" value="1"/>
</dbReference>
<dbReference type="SMART" id="SM00490">
    <property type="entry name" value="HELICc"/>
    <property type="match status" value="1"/>
</dbReference>
<feature type="domain" description="Helicase C-terminal" evidence="5">
    <location>
        <begin position="294"/>
        <end position="450"/>
    </location>
</feature>
<dbReference type="PROSITE" id="PS51192">
    <property type="entry name" value="HELICASE_ATP_BIND_1"/>
    <property type="match status" value="1"/>
</dbReference>
<reference evidence="6 7" key="2">
    <citation type="journal article" date="2011" name="ISME J.">
        <title>RNA-seq reveals cooperative metabolic interactions between two termite-gut spirochete species in co-culture.</title>
        <authorList>
            <person name="Rosenthal A.Z."/>
            <person name="Matson E.G."/>
            <person name="Eldar A."/>
            <person name="Leadbetter J.R."/>
        </authorList>
    </citation>
    <scope>NUCLEOTIDE SEQUENCE [LARGE SCALE GENOMIC DNA]</scope>
    <source>
        <strain evidence="7">ATCC BAA-887 / DSM 12427 / ZAS-2</strain>
    </source>
</reference>
<feature type="region of interest" description="Disordered" evidence="3">
    <location>
        <begin position="124"/>
        <end position="147"/>
    </location>
</feature>
<keyword evidence="7" id="KW-1185">Reference proteome</keyword>
<dbReference type="CDD" id="cd18797">
    <property type="entry name" value="SF2_C_Hrq"/>
    <property type="match status" value="1"/>
</dbReference>
<proteinExistence type="predicted"/>
<evidence type="ECO:0000313" key="7">
    <source>
        <dbReference type="Proteomes" id="UP000009223"/>
    </source>
</evidence>
<dbReference type="Pfam" id="PF00271">
    <property type="entry name" value="Helicase_C"/>
    <property type="match status" value="1"/>
</dbReference>
<evidence type="ECO:0000313" key="6">
    <source>
        <dbReference type="EMBL" id="AEF84095.1"/>
    </source>
</evidence>
<protein>
    <submittedName>
        <fullName evidence="6">Dead/deah box helicase domain protein</fullName>
    </submittedName>
</protein>